<keyword evidence="2" id="KW-1185">Reference proteome</keyword>
<proteinExistence type="predicted"/>
<evidence type="ECO:0000313" key="1">
    <source>
        <dbReference type="EMBL" id="QCF26952.1"/>
    </source>
</evidence>
<evidence type="ECO:0000313" key="2">
    <source>
        <dbReference type="Proteomes" id="UP000298049"/>
    </source>
</evidence>
<gene>
    <name evidence="1" type="ORF">soil367_13985</name>
</gene>
<organism evidence="1 2">
    <name type="scientific">Hydrocarboniclastica marina</name>
    <dbReference type="NCBI Taxonomy" id="2259620"/>
    <lineage>
        <taxon>Bacteria</taxon>
        <taxon>Pseudomonadati</taxon>
        <taxon>Pseudomonadota</taxon>
        <taxon>Gammaproteobacteria</taxon>
        <taxon>Alteromonadales</taxon>
        <taxon>Alteromonadaceae</taxon>
        <taxon>Hydrocarboniclastica</taxon>
    </lineage>
</organism>
<dbReference type="EMBL" id="CP031093">
    <property type="protein sequence ID" value="QCF26952.1"/>
    <property type="molecule type" value="Genomic_DNA"/>
</dbReference>
<name>A0A4P7XKT1_9ALTE</name>
<dbReference type="KEGG" id="hmi:soil367_13985"/>
<accession>A0A4P7XKT1</accession>
<dbReference type="OrthoDB" id="6368870at2"/>
<dbReference type="AlphaFoldDB" id="A0A4P7XKT1"/>
<dbReference type="RefSeq" id="WP_136549659.1">
    <property type="nucleotide sequence ID" value="NZ_CP031093.1"/>
</dbReference>
<reference evidence="1 2" key="1">
    <citation type="submission" date="2018-07" db="EMBL/GenBank/DDBJ databases">
        <title>Marsedoiliclastica nanhaica gen. nov. sp. nov., a novel marine hydrocarbonoclastic bacterium isolated from an in-situ enriched hydrocarbon-degrading consortium in deep-sea sediment.</title>
        <authorList>
            <person name="Dong C."/>
            <person name="Ma T."/>
            <person name="Liu R."/>
            <person name="Shao Z."/>
        </authorList>
    </citation>
    <scope>NUCLEOTIDE SEQUENCE [LARGE SCALE GENOMIC DNA]</scope>
    <source>
        <strain evidence="2">soil36-7</strain>
    </source>
</reference>
<dbReference type="Proteomes" id="UP000298049">
    <property type="component" value="Chromosome"/>
</dbReference>
<protein>
    <submittedName>
        <fullName evidence="1">Uncharacterized protein</fullName>
    </submittedName>
</protein>
<sequence>MFIPEDAKSDHEVTLCLNGGAVLGPFLATWSKDAPTDVRELFREYDRFLQGEQQQRFKFHLHDTSSNSVHTVIVDFRNVAAICDHVRLHDHHAASS</sequence>